<comment type="function">
    <text evidence="6">This enzyme catalyzes the hydrolysis of the N-terminal peptide bond of an N-acetylated peptide to generate an N-acetylated amino acid and a peptide with a free N-terminus. It preferentially cleaves off Ac-Ala, Ac-Met and Ac-Ser. Also, involved in the degradation of oxidized and glycated proteins.</text>
</comment>
<evidence type="ECO:0000256" key="3">
    <source>
        <dbReference type="ARBA" id="ARBA00022990"/>
    </source>
</evidence>
<keyword evidence="7" id="KW-0732">Signal</keyword>
<dbReference type="PANTHER" id="PTHR11731:SF193">
    <property type="entry name" value="DIPEPTIDYL PEPTIDASE 9"/>
    <property type="match status" value="1"/>
</dbReference>
<evidence type="ECO:0000256" key="1">
    <source>
        <dbReference type="ARBA" id="ARBA00022670"/>
    </source>
</evidence>
<accession>A0A4V2F1Q9</accession>
<comment type="caution">
    <text evidence="10">The sequence shown here is derived from an EMBL/GenBank/DDBJ whole genome shotgun (WGS) entry which is preliminary data.</text>
</comment>
<dbReference type="InterPro" id="IPR002469">
    <property type="entry name" value="Peptidase_S9B_N"/>
</dbReference>
<organism evidence="10 11">
    <name type="scientific">Pseudobacter ginsenosidimutans</name>
    <dbReference type="NCBI Taxonomy" id="661488"/>
    <lineage>
        <taxon>Bacteria</taxon>
        <taxon>Pseudomonadati</taxon>
        <taxon>Bacteroidota</taxon>
        <taxon>Chitinophagia</taxon>
        <taxon>Chitinophagales</taxon>
        <taxon>Chitinophagaceae</taxon>
        <taxon>Pseudobacter</taxon>
    </lineage>
</organism>
<dbReference type="Proteomes" id="UP000293874">
    <property type="component" value="Unassembled WGS sequence"/>
</dbReference>
<evidence type="ECO:0000256" key="7">
    <source>
        <dbReference type="SAM" id="SignalP"/>
    </source>
</evidence>
<keyword evidence="2" id="KW-0378">Hydrolase</keyword>
<dbReference type="InterPro" id="IPR001375">
    <property type="entry name" value="Peptidase_S9_cat"/>
</dbReference>
<feature type="domain" description="Peptidase S9 prolyl oligopeptidase catalytic" evidence="8">
    <location>
        <begin position="495"/>
        <end position="690"/>
    </location>
</feature>
<keyword evidence="1" id="KW-0645">Protease</keyword>
<dbReference type="SUPFAM" id="SSF82171">
    <property type="entry name" value="DPP6 N-terminal domain-like"/>
    <property type="match status" value="1"/>
</dbReference>
<dbReference type="OrthoDB" id="9777457at2"/>
<dbReference type="InterPro" id="IPR050278">
    <property type="entry name" value="Serine_Prot_S9B/DPPIV"/>
</dbReference>
<dbReference type="GO" id="GO:0006508">
    <property type="term" value="P:proteolysis"/>
    <property type="evidence" value="ECO:0007669"/>
    <property type="project" value="UniProtKB-KW"/>
</dbReference>
<dbReference type="Gene3D" id="3.40.50.1820">
    <property type="entry name" value="alpha/beta hydrolase"/>
    <property type="match status" value="1"/>
</dbReference>
<dbReference type="EMBL" id="SGXA01000001">
    <property type="protein sequence ID" value="RZS74636.1"/>
    <property type="molecule type" value="Genomic_DNA"/>
</dbReference>
<evidence type="ECO:0000256" key="4">
    <source>
        <dbReference type="ARBA" id="ARBA00032284"/>
    </source>
</evidence>
<reference evidence="10 11" key="1">
    <citation type="submission" date="2019-02" db="EMBL/GenBank/DDBJ databases">
        <title>Genomic Encyclopedia of Type Strains, Phase IV (KMG-IV): sequencing the most valuable type-strain genomes for metagenomic binning, comparative biology and taxonomic classification.</title>
        <authorList>
            <person name="Goeker M."/>
        </authorList>
    </citation>
    <scope>NUCLEOTIDE SEQUENCE [LARGE SCALE GENOMIC DNA]</scope>
    <source>
        <strain evidence="10 11">DSM 18116</strain>
    </source>
</reference>
<proteinExistence type="predicted"/>
<sequence length="693" mass="76770">MRYFLPVLFFCFGHSLFAQSYALSDLMATPYLSGLTAASKQSTLLFTANQQGKRNLFMIDGPDQPARQLTQFNEDDGLELTSVSISPDGEWAVFVRGGDHGANSAARPTNAASYISPQKIQLYSVNLGSGELKNLGDGDFPQFHPGSKKIVFINKSQPWIVPADGSQAAKPLFQVSGSVRGMQWNPDGKALAFTTRRGAYSFIGVYNEGQSRIQWISPSFSRDDYARWSPDGKQLAFIRQPASGGALDSLLKKKHSTWSVMVTGLDDENAKEIWKTPATLRGSVPSWQGAFNLNWPVQDRIVFLSYQDGWPHLYTIHPQTKSVQQLTKGKYVVEDISYSSDGSKIAFCANTGNTPGDNDRRHIGIVPVSGGEIRWATSGDGIETSPSFTSNDQSIAYFSNTAQRPLLPTVLKLEPNAKPALQGKELLGNFDYNKLITPKQVSFKSPDGITVYAQMFAPQNASSKSPAIIYVHGGPRRQMYLGWHNMDYYFYDYQTNQYLASLGFVVLSVNYRMGTGYGYEFQHPDNAGMNGASEYIDVLAAGKWLAKQPGVDPKAIGIYGGSYGGYLTAMALGRNSDIFKAGVDIHGVHNRKKKLNEEEYAPDFNEAARIAWESSPSKWVNGWRSPALIIHADDDQNVAFSQSLDLVNRLKTKGVPTEYLVIPDDTHHWLLFSNLVKVKTASIRFLQQQLMKK</sequence>
<evidence type="ECO:0000259" key="9">
    <source>
        <dbReference type="Pfam" id="PF00930"/>
    </source>
</evidence>
<dbReference type="InterPro" id="IPR011042">
    <property type="entry name" value="6-blade_b-propeller_TolB-like"/>
</dbReference>
<feature type="chain" id="PRO_5020869432" description="Acyl-peptide hydrolase" evidence="7">
    <location>
        <begin position="21"/>
        <end position="693"/>
    </location>
</feature>
<dbReference type="PANTHER" id="PTHR11731">
    <property type="entry name" value="PROTEASE FAMILY S9B,C DIPEPTIDYL-PEPTIDASE IV-RELATED"/>
    <property type="match status" value="1"/>
</dbReference>
<dbReference type="SUPFAM" id="SSF53474">
    <property type="entry name" value="alpha/beta-Hydrolases"/>
    <property type="match status" value="1"/>
</dbReference>
<dbReference type="InterPro" id="IPR002471">
    <property type="entry name" value="Pept_S9_AS"/>
</dbReference>
<dbReference type="InterPro" id="IPR029058">
    <property type="entry name" value="AB_hydrolase_fold"/>
</dbReference>
<keyword evidence="10" id="KW-0031">Aminopeptidase</keyword>
<dbReference type="PROSITE" id="PS00708">
    <property type="entry name" value="PRO_ENDOPEP_SER"/>
    <property type="match status" value="1"/>
</dbReference>
<dbReference type="Pfam" id="PF00930">
    <property type="entry name" value="DPPIV_N"/>
    <property type="match status" value="1"/>
</dbReference>
<evidence type="ECO:0000313" key="11">
    <source>
        <dbReference type="Proteomes" id="UP000293874"/>
    </source>
</evidence>
<dbReference type="GO" id="GO:0008239">
    <property type="term" value="F:dipeptidyl-peptidase activity"/>
    <property type="evidence" value="ECO:0007669"/>
    <property type="project" value="TreeGrafter"/>
</dbReference>
<dbReference type="Pfam" id="PF00326">
    <property type="entry name" value="Peptidase_S9"/>
    <property type="match status" value="1"/>
</dbReference>
<evidence type="ECO:0000313" key="10">
    <source>
        <dbReference type="EMBL" id="RZS74636.1"/>
    </source>
</evidence>
<dbReference type="InterPro" id="IPR011659">
    <property type="entry name" value="WD40"/>
</dbReference>
<evidence type="ECO:0000259" key="8">
    <source>
        <dbReference type="Pfam" id="PF00326"/>
    </source>
</evidence>
<feature type="signal peptide" evidence="7">
    <location>
        <begin position="1"/>
        <end position="20"/>
    </location>
</feature>
<dbReference type="Pfam" id="PF07676">
    <property type="entry name" value="PD40"/>
    <property type="match status" value="2"/>
</dbReference>
<dbReference type="Gene3D" id="2.120.10.30">
    <property type="entry name" value="TolB, C-terminal domain"/>
    <property type="match status" value="2"/>
</dbReference>
<dbReference type="GO" id="GO:0004252">
    <property type="term" value="F:serine-type endopeptidase activity"/>
    <property type="evidence" value="ECO:0007669"/>
    <property type="project" value="InterPro"/>
</dbReference>
<dbReference type="GO" id="GO:0004177">
    <property type="term" value="F:aminopeptidase activity"/>
    <property type="evidence" value="ECO:0007669"/>
    <property type="project" value="UniProtKB-KW"/>
</dbReference>
<dbReference type="AlphaFoldDB" id="A0A4V2F1Q9"/>
<keyword evidence="11" id="KW-1185">Reference proteome</keyword>
<evidence type="ECO:0000256" key="5">
    <source>
        <dbReference type="ARBA" id="ARBA00032596"/>
    </source>
</evidence>
<feature type="domain" description="Dipeptidylpeptidase IV N-terminal" evidence="9">
    <location>
        <begin position="297"/>
        <end position="355"/>
    </location>
</feature>
<name>A0A4V2F1Q9_9BACT</name>
<dbReference type="RefSeq" id="WP_130539086.1">
    <property type="nucleotide sequence ID" value="NZ_CP042431.1"/>
</dbReference>
<evidence type="ECO:0000256" key="2">
    <source>
        <dbReference type="ARBA" id="ARBA00022801"/>
    </source>
</evidence>
<evidence type="ECO:0000256" key="6">
    <source>
        <dbReference type="ARBA" id="ARBA00045885"/>
    </source>
</evidence>
<protein>
    <recommendedName>
        <fullName evidence="5">Acyl-peptide hydrolase</fullName>
    </recommendedName>
    <alternativeName>
        <fullName evidence="4">Acylaminoacyl-peptidase</fullName>
    </alternativeName>
</protein>
<gene>
    <name evidence="10" type="ORF">EV199_0485</name>
</gene>
<keyword evidence="3" id="KW-0007">Acetylation</keyword>